<keyword evidence="2" id="KW-1185">Reference proteome</keyword>
<accession>A0A168RLH1</accession>
<dbReference type="STRING" id="29557.MGALLINA_01320"/>
<organism evidence="1 2">
    <name type="scientific">Mycoplasmopsis gallinarum</name>
    <dbReference type="NCBI Taxonomy" id="29557"/>
    <lineage>
        <taxon>Bacteria</taxon>
        <taxon>Bacillati</taxon>
        <taxon>Mycoplasmatota</taxon>
        <taxon>Mycoplasmoidales</taxon>
        <taxon>Metamycoplasmataceae</taxon>
        <taxon>Mycoplasmopsis</taxon>
    </lineage>
</organism>
<dbReference type="RefSeq" id="WP_063625938.1">
    <property type="nucleotide sequence ID" value="NZ_LVLH01000020.1"/>
</dbReference>
<comment type="caution">
    <text evidence="1">The sequence shown here is derived from an EMBL/GenBank/DDBJ whole genome shotgun (WGS) entry which is preliminary data.</text>
</comment>
<dbReference type="PATRIC" id="fig|29557.3.peg.120"/>
<reference evidence="1 2" key="1">
    <citation type="submission" date="2016-03" db="EMBL/GenBank/DDBJ databases">
        <title>Genome sequence of Mycoplasma gallinarum strain Mgn_IPT.</title>
        <authorList>
            <person name="Yacoub E."/>
            <person name="Sirand-Pugnet P."/>
            <person name="Barre A."/>
            <person name="Maurier F."/>
            <person name="Blanchard A."/>
            <person name="Ben Abdelmoumen B.M."/>
        </authorList>
    </citation>
    <scope>NUCLEOTIDE SEQUENCE [LARGE SCALE GENOMIC DNA]</scope>
    <source>
        <strain evidence="1 2">Mgn_IPT</strain>
    </source>
</reference>
<evidence type="ECO:0000313" key="1">
    <source>
        <dbReference type="EMBL" id="OAB49093.1"/>
    </source>
</evidence>
<sequence>MKKKKNTDQNIVLNNQSAFKQINLIKSLIKKNSQLSNDLDFFMQLSNNKNLIYEFADELFDLNNYQFDNLKKIIETKKIMEIIQQIEQFENTANDYKIDIFKNLNFESGDLDYLLISENENANDESKSLDLDIANKTSDFEHSQTIEIAIDKNFNF</sequence>
<protein>
    <submittedName>
        <fullName evidence="1">Uncharacterized protein</fullName>
    </submittedName>
</protein>
<dbReference type="AlphaFoldDB" id="A0A168RLH1"/>
<gene>
    <name evidence="1" type="ORF">MGALLINA_01320</name>
</gene>
<proteinExistence type="predicted"/>
<dbReference type="Proteomes" id="UP000076983">
    <property type="component" value="Unassembled WGS sequence"/>
</dbReference>
<name>A0A168RLH1_9BACT</name>
<evidence type="ECO:0000313" key="2">
    <source>
        <dbReference type="Proteomes" id="UP000076983"/>
    </source>
</evidence>
<dbReference type="EMBL" id="LVLH01000020">
    <property type="protein sequence ID" value="OAB49093.1"/>
    <property type="molecule type" value="Genomic_DNA"/>
</dbReference>